<dbReference type="InParanoid" id="H0EVE4"/>
<dbReference type="PANTHER" id="PTHR11465:SF26">
    <property type="entry name" value="CATALASE 2"/>
    <property type="match status" value="1"/>
</dbReference>
<dbReference type="SMART" id="SM01060">
    <property type="entry name" value="Catalase"/>
    <property type="match status" value="1"/>
</dbReference>
<dbReference type="Proteomes" id="UP000005446">
    <property type="component" value="Unassembled WGS sequence"/>
</dbReference>
<comment type="caution">
    <text evidence="7">The sequence shown here is derived from an EMBL/GenBank/DDBJ whole genome shotgun (WGS) entry which is preliminary data.</text>
</comment>
<dbReference type="InterPro" id="IPR024708">
    <property type="entry name" value="Catalase_AS"/>
</dbReference>
<comment type="similarity">
    <text evidence="1">Belongs to the catalase family.</text>
</comment>
<gene>
    <name evidence="7" type="ORF">M7I_6742</name>
</gene>
<keyword evidence="4" id="KW-0376">Hydrogen peroxide</keyword>
<dbReference type="OrthoDB" id="10261637at2759"/>
<dbReference type="GO" id="GO:0004096">
    <property type="term" value="F:catalase activity"/>
    <property type="evidence" value="ECO:0007669"/>
    <property type="project" value="InterPro"/>
</dbReference>
<dbReference type="GO" id="GO:0005739">
    <property type="term" value="C:mitochondrion"/>
    <property type="evidence" value="ECO:0007669"/>
    <property type="project" value="TreeGrafter"/>
</dbReference>
<dbReference type="PROSITE" id="PS00438">
    <property type="entry name" value="CATALASE_2"/>
    <property type="match status" value="1"/>
</dbReference>
<dbReference type="Gene3D" id="6.10.10.30">
    <property type="entry name" value="Catalase hpii, N-terminal domain-like"/>
    <property type="match status" value="1"/>
</dbReference>
<dbReference type="PROSITE" id="PS00470">
    <property type="entry name" value="IDH_IMDH"/>
    <property type="match status" value="1"/>
</dbReference>
<feature type="domain" description="Catalase core" evidence="5">
    <location>
        <begin position="10"/>
        <end position="393"/>
    </location>
</feature>
<dbReference type="Gene3D" id="3.40.718.10">
    <property type="entry name" value="Isopropylmalate Dehydrogenase"/>
    <property type="match status" value="1"/>
</dbReference>
<organism evidence="7 8">
    <name type="scientific">Glarea lozoyensis (strain ATCC 74030 / MF5533)</name>
    <dbReference type="NCBI Taxonomy" id="1104152"/>
    <lineage>
        <taxon>Eukaryota</taxon>
        <taxon>Fungi</taxon>
        <taxon>Dikarya</taxon>
        <taxon>Ascomycota</taxon>
        <taxon>Pezizomycotina</taxon>
        <taxon>Leotiomycetes</taxon>
        <taxon>Helotiales</taxon>
        <taxon>Helotiaceae</taxon>
        <taxon>Glarea</taxon>
    </lineage>
</organism>
<dbReference type="GO" id="GO:0000287">
    <property type="term" value="F:magnesium ion binding"/>
    <property type="evidence" value="ECO:0007669"/>
    <property type="project" value="InterPro"/>
</dbReference>
<dbReference type="Gene3D" id="2.40.180.10">
    <property type="entry name" value="Catalase core domain"/>
    <property type="match status" value="2"/>
</dbReference>
<evidence type="ECO:0000259" key="6">
    <source>
        <dbReference type="SMART" id="SM01329"/>
    </source>
</evidence>
<protein>
    <submittedName>
        <fullName evidence="7">Putative Catalase</fullName>
    </submittedName>
</protein>
<dbReference type="EMBL" id="AGUE01000192">
    <property type="protein sequence ID" value="EHK97476.1"/>
    <property type="molecule type" value="Genomic_DNA"/>
</dbReference>
<dbReference type="SUPFAM" id="SSF53659">
    <property type="entry name" value="Isocitrate/Isopropylmalate dehydrogenase-like"/>
    <property type="match status" value="1"/>
</dbReference>
<keyword evidence="4" id="KW-0560">Oxidoreductase</keyword>
<dbReference type="InterPro" id="IPR019818">
    <property type="entry name" value="IsoCit/isopropylmalate_DH_CS"/>
</dbReference>
<dbReference type="GO" id="GO:0005777">
    <property type="term" value="C:peroxisome"/>
    <property type="evidence" value="ECO:0007669"/>
    <property type="project" value="TreeGrafter"/>
</dbReference>
<dbReference type="InterPro" id="IPR011614">
    <property type="entry name" value="Catalase_core"/>
</dbReference>
<keyword evidence="8" id="KW-1185">Reference proteome</keyword>
<dbReference type="GO" id="GO:0042744">
    <property type="term" value="P:hydrogen peroxide catabolic process"/>
    <property type="evidence" value="ECO:0007669"/>
    <property type="project" value="UniProtKB-KW"/>
</dbReference>
<dbReference type="GO" id="GO:0016616">
    <property type="term" value="F:oxidoreductase activity, acting on the CH-OH group of donors, NAD or NADP as acceptor"/>
    <property type="evidence" value="ECO:0007669"/>
    <property type="project" value="InterPro"/>
</dbReference>
<dbReference type="InterPro" id="IPR024084">
    <property type="entry name" value="IsoPropMal-DH-like_dom"/>
</dbReference>
<evidence type="ECO:0000313" key="8">
    <source>
        <dbReference type="Proteomes" id="UP000005446"/>
    </source>
</evidence>
<evidence type="ECO:0000313" key="7">
    <source>
        <dbReference type="EMBL" id="EHK97476.1"/>
    </source>
</evidence>
<dbReference type="HOGENOM" id="CLU_444843_0_0_1"/>
<dbReference type="SMART" id="SM01329">
    <property type="entry name" value="Iso_dh"/>
    <property type="match status" value="1"/>
</dbReference>
<keyword evidence="3" id="KW-0460">Magnesium</keyword>
<dbReference type="PRINTS" id="PR00067">
    <property type="entry name" value="CATALASE"/>
</dbReference>
<dbReference type="PROSITE" id="PS51402">
    <property type="entry name" value="CATALASE_3"/>
    <property type="match status" value="1"/>
</dbReference>
<evidence type="ECO:0000256" key="4">
    <source>
        <dbReference type="ARBA" id="ARBA00023324"/>
    </source>
</evidence>
<evidence type="ECO:0000256" key="3">
    <source>
        <dbReference type="ARBA" id="ARBA00022842"/>
    </source>
</evidence>
<dbReference type="SUPFAM" id="SSF56634">
    <property type="entry name" value="Heme-dependent catalase-like"/>
    <property type="match status" value="1"/>
</dbReference>
<sequence>MPSEDNPVYTLAEGCPVGDPSASVILKGITPGSGGLSLLEDTQLLETLAHFPRERIPERVVHAKAAGAWGEFEVTHDISDVTSAAFLSEVGKKTKVLARLSTVAGEKGSSDTARDIRGFALKMFTEEGNWDFVGNDLPVFFIRDPVKFPSLNRSHKRHPQTDVPDSNMFWDFHNNNQEGVHCLMQLFGGRGVPASLRNVNGYGNHTFKFGKPGENTFKYCKIQFKPDAGVTTLTQEESVKLAGTEPDYHVKDMYNAIERGDYPTWTMYLQVMDPKDAESYRWNIFDITRIWPHKDYPLRPVGRLTLNRNPENHFQDIEQAAFSPSTLVPGIAASADIMLQARMFSYPDAARYRQYANVRPTKVFRGTHSPLRNCKTGQLDWVIIRENSEGEYAGHGGRSHQGQPWETATEVSIFTRHGVERLMRFAFETARSRPKKHITVVTKSNAQRNGMVMWDEIAALVAKDFPDLKVDKMLVDAMTTRMVLKPESLDTIVATNLHADILSDLAAALAGSIGIAPTSNLDPTRENPSMFEPIHGSAFDITGKGIANPVATFWTACEMLSWLGEKEAADQLLEIVEDVCEKGIMTADLGGSATTIEVTQAVCDEIDSKLGQKK</sequence>
<dbReference type="AlphaFoldDB" id="H0EVE4"/>
<dbReference type="Pfam" id="PF00199">
    <property type="entry name" value="Catalase"/>
    <property type="match status" value="1"/>
</dbReference>
<evidence type="ECO:0000259" key="5">
    <source>
        <dbReference type="SMART" id="SM01060"/>
    </source>
</evidence>
<dbReference type="PANTHER" id="PTHR11465">
    <property type="entry name" value="CATALASE"/>
    <property type="match status" value="1"/>
</dbReference>
<dbReference type="GO" id="GO:0051287">
    <property type="term" value="F:NAD binding"/>
    <property type="evidence" value="ECO:0007669"/>
    <property type="project" value="InterPro"/>
</dbReference>
<proteinExistence type="inferred from homology"/>
<accession>H0EVE4</accession>
<evidence type="ECO:0000256" key="2">
    <source>
        <dbReference type="ARBA" id="ARBA00007769"/>
    </source>
</evidence>
<keyword evidence="4" id="KW-0575">Peroxidase</keyword>
<feature type="domain" description="Isopropylmalate dehydrogenase-like" evidence="6">
    <location>
        <begin position="316"/>
        <end position="602"/>
    </location>
</feature>
<dbReference type="GO" id="GO:0020037">
    <property type="term" value="F:heme binding"/>
    <property type="evidence" value="ECO:0007669"/>
    <property type="project" value="InterPro"/>
</dbReference>
<dbReference type="InterPro" id="IPR020835">
    <property type="entry name" value="Catalase_sf"/>
</dbReference>
<reference evidence="7 8" key="1">
    <citation type="journal article" date="2012" name="Eukaryot. Cell">
        <title>Genome sequence of the fungus Glarea lozoyensis: the first genome sequence of a species from the Helotiaceae family.</title>
        <authorList>
            <person name="Youssar L."/>
            <person name="Gruening B.A."/>
            <person name="Erxleben A."/>
            <person name="Guenther S."/>
            <person name="Huettel W."/>
        </authorList>
    </citation>
    <scope>NUCLEOTIDE SEQUENCE [LARGE SCALE GENOMIC DNA]</scope>
    <source>
        <strain evidence="8">ATCC 74030 / MF5533</strain>
    </source>
</reference>
<dbReference type="GO" id="GO:0042542">
    <property type="term" value="P:response to hydrogen peroxide"/>
    <property type="evidence" value="ECO:0007669"/>
    <property type="project" value="TreeGrafter"/>
</dbReference>
<evidence type="ECO:0000256" key="1">
    <source>
        <dbReference type="ARBA" id="ARBA00005329"/>
    </source>
</evidence>
<dbReference type="InterPro" id="IPR018028">
    <property type="entry name" value="Catalase"/>
</dbReference>
<comment type="similarity">
    <text evidence="2">Belongs to the isocitrate and isopropylmalate dehydrogenases family.</text>
</comment>
<name>H0EVE4_GLAL7</name>